<evidence type="ECO:0000313" key="3">
    <source>
        <dbReference type="Proteomes" id="UP001162480"/>
    </source>
</evidence>
<accession>A0AA36BSX5</accession>
<organism evidence="2 3">
    <name type="scientific">Octopus vulgaris</name>
    <name type="common">Common octopus</name>
    <dbReference type="NCBI Taxonomy" id="6645"/>
    <lineage>
        <taxon>Eukaryota</taxon>
        <taxon>Metazoa</taxon>
        <taxon>Spiralia</taxon>
        <taxon>Lophotrochozoa</taxon>
        <taxon>Mollusca</taxon>
        <taxon>Cephalopoda</taxon>
        <taxon>Coleoidea</taxon>
        <taxon>Octopodiformes</taxon>
        <taxon>Octopoda</taxon>
        <taxon>Incirrata</taxon>
        <taxon>Octopodidae</taxon>
        <taxon>Octopus</taxon>
    </lineage>
</organism>
<dbReference type="Proteomes" id="UP001162480">
    <property type="component" value="Chromosome 22"/>
</dbReference>
<gene>
    <name evidence="2" type="ORF">OCTVUL_1B027398</name>
</gene>
<sequence length="195" mass="21432">MGAPFTINTKLEGARVRKRPSKPNSAVLSAMATENSNDYLATGLKPSNNITQTITSVPIHREISNTVMETAVKLTGSNEPLKIDKFSGKNQTAQREPTPAEQVFSASKTLKRVKSLEENFSKYDADEQRKDLKVNRGPKSVKKSNAWEKITSVPCAKKMAQSSVARTGLSNVDKYLHQMCKPKSTSANDLAFLIC</sequence>
<dbReference type="EMBL" id="OX597835">
    <property type="protein sequence ID" value="CAI9739127.1"/>
    <property type="molecule type" value="Genomic_DNA"/>
</dbReference>
<dbReference type="AlphaFoldDB" id="A0AA36BSX5"/>
<protein>
    <submittedName>
        <fullName evidence="2">Uncharacterized protein</fullName>
    </submittedName>
</protein>
<evidence type="ECO:0000313" key="2">
    <source>
        <dbReference type="EMBL" id="CAI9739127.1"/>
    </source>
</evidence>
<evidence type="ECO:0000256" key="1">
    <source>
        <dbReference type="SAM" id="MobiDB-lite"/>
    </source>
</evidence>
<reference evidence="2" key="1">
    <citation type="submission" date="2023-08" db="EMBL/GenBank/DDBJ databases">
        <authorList>
            <person name="Alioto T."/>
            <person name="Alioto T."/>
            <person name="Gomez Garrido J."/>
        </authorList>
    </citation>
    <scope>NUCLEOTIDE SEQUENCE</scope>
</reference>
<feature type="region of interest" description="Disordered" evidence="1">
    <location>
        <begin position="1"/>
        <end position="24"/>
    </location>
</feature>
<proteinExistence type="predicted"/>
<keyword evidence="3" id="KW-1185">Reference proteome</keyword>
<name>A0AA36BSX5_OCTVU</name>